<dbReference type="EMBL" id="LZKG01000142">
    <property type="protein sequence ID" value="OBI25921.1"/>
    <property type="molecule type" value="Genomic_DNA"/>
</dbReference>
<name>A0A1A2XLZ3_MYCSD</name>
<feature type="transmembrane region" description="Helical" evidence="2">
    <location>
        <begin position="31"/>
        <end position="53"/>
    </location>
</feature>
<reference evidence="4" key="1">
    <citation type="submission" date="2016-06" db="EMBL/GenBank/DDBJ databases">
        <authorList>
            <person name="Sutton G."/>
            <person name="Brinkac L."/>
            <person name="Sanka R."/>
            <person name="Adams M."/>
            <person name="Lau E."/>
            <person name="Sam S."/>
            <person name="Sreng N."/>
            <person name="Him V."/>
            <person name="Kerleguer A."/>
            <person name="Cheng S."/>
        </authorList>
    </citation>
    <scope>NUCLEOTIDE SEQUENCE [LARGE SCALE GENOMIC DNA]</scope>
    <source>
        <strain evidence="4">E1876</strain>
    </source>
</reference>
<protein>
    <submittedName>
        <fullName evidence="3">Uncharacterized protein</fullName>
    </submittedName>
</protein>
<proteinExistence type="predicted"/>
<evidence type="ECO:0000256" key="1">
    <source>
        <dbReference type="SAM" id="MobiDB-lite"/>
    </source>
</evidence>
<feature type="compositionally biased region" description="Basic and acidic residues" evidence="1">
    <location>
        <begin position="191"/>
        <end position="204"/>
    </location>
</feature>
<gene>
    <name evidence="3" type="ORF">A5710_07865</name>
</gene>
<dbReference type="AlphaFoldDB" id="A0A1A2XLZ3"/>
<keyword evidence="2" id="KW-0812">Transmembrane</keyword>
<evidence type="ECO:0000313" key="3">
    <source>
        <dbReference type="EMBL" id="OBI25921.1"/>
    </source>
</evidence>
<sequence length="315" mass="34094">MLLKWGCPALVAVIAGVNIAVVSIIGVMPQLLLLFVADAALLLGIAALAVCLWDRAEALRRQTGYVICEASYADAPRHIKKAMRRIYSSARAMRGGTAYQTGIFGDMPLEQLVYSAATHAVTSAELTAAIRDLEIDCGPDDRAALEAAHRRQQEIRTYLQQVEAALARTATSAETLSNHLEQPAREQAAAAKRERARAESAQRRQMALDRLEQATAQANSKDKIDSFVIEDRVTSIQAGYVEAKEASDAVLKGPTLPPAENAAEVKRPLLSAETKAAARKRALKATKWTADAATRLSRTAAKLVAEKLEKHSDEN</sequence>
<dbReference type="Proteomes" id="UP000093943">
    <property type="component" value="Unassembled WGS sequence"/>
</dbReference>
<evidence type="ECO:0000256" key="2">
    <source>
        <dbReference type="SAM" id="Phobius"/>
    </source>
</evidence>
<evidence type="ECO:0000313" key="4">
    <source>
        <dbReference type="Proteomes" id="UP000093943"/>
    </source>
</evidence>
<keyword evidence="2" id="KW-1133">Transmembrane helix</keyword>
<feature type="region of interest" description="Disordered" evidence="1">
    <location>
        <begin position="175"/>
        <end position="204"/>
    </location>
</feature>
<organism evidence="3 4">
    <name type="scientific">Mycolicibacter sinensis (strain JDM601)</name>
    <name type="common">Mycobacterium sinense</name>
    <dbReference type="NCBI Taxonomy" id="875328"/>
    <lineage>
        <taxon>Bacteria</taxon>
        <taxon>Bacillati</taxon>
        <taxon>Actinomycetota</taxon>
        <taxon>Actinomycetes</taxon>
        <taxon>Mycobacteriales</taxon>
        <taxon>Mycobacteriaceae</taxon>
        <taxon>Mycolicibacter</taxon>
    </lineage>
</organism>
<accession>A0A1A2XLZ3</accession>
<feature type="transmembrane region" description="Helical" evidence="2">
    <location>
        <begin position="7"/>
        <end position="25"/>
    </location>
</feature>
<comment type="caution">
    <text evidence="3">The sequence shown here is derived from an EMBL/GenBank/DDBJ whole genome shotgun (WGS) entry which is preliminary data.</text>
</comment>
<keyword evidence="2" id="KW-0472">Membrane</keyword>